<dbReference type="InterPro" id="IPR056490">
    <property type="entry name" value="Rcc01698_C"/>
</dbReference>
<dbReference type="Pfam" id="PF23666">
    <property type="entry name" value="Rcc01698_C"/>
    <property type="match status" value="1"/>
</dbReference>
<evidence type="ECO:0000259" key="2">
    <source>
        <dbReference type="Pfam" id="PF23666"/>
    </source>
</evidence>
<feature type="domain" description="Tip attachment protein J" evidence="1">
    <location>
        <begin position="596"/>
        <end position="759"/>
    </location>
</feature>
<comment type="caution">
    <text evidence="3">The sequence shown here is derived from an EMBL/GenBank/DDBJ whole genome shotgun (WGS) entry which is preliminary data.</text>
</comment>
<dbReference type="InterPro" id="IPR036278">
    <property type="entry name" value="Sialidase_sf"/>
</dbReference>
<evidence type="ECO:0000313" key="4">
    <source>
        <dbReference type="Proteomes" id="UP000022141"/>
    </source>
</evidence>
<proteinExistence type="predicted"/>
<reference evidence="3" key="1">
    <citation type="submission" date="2014-02" db="EMBL/GenBank/DDBJ databases">
        <title>Expanding our view of genomic diversity in Candidatus Accumulibacter clades.</title>
        <authorList>
            <person name="Skennerton C.T."/>
            <person name="Barr J.J."/>
            <person name="Slater F.R."/>
            <person name="Bond P.L."/>
            <person name="Tyson G.W."/>
        </authorList>
    </citation>
    <scope>NUCLEOTIDE SEQUENCE [LARGE SCALE GENOMIC DNA]</scope>
</reference>
<accession>A0A011PIY3</accession>
<dbReference type="Proteomes" id="UP000022141">
    <property type="component" value="Unassembled WGS sequence"/>
</dbReference>
<dbReference type="STRING" id="1454004.AW11_02590"/>
<organism evidence="3 4">
    <name type="scientific">Accumulibacter regalis</name>
    <dbReference type="NCBI Taxonomy" id="522306"/>
    <lineage>
        <taxon>Bacteria</taxon>
        <taxon>Pseudomonadati</taxon>
        <taxon>Pseudomonadota</taxon>
        <taxon>Betaproteobacteria</taxon>
        <taxon>Candidatus Accumulibacter</taxon>
    </lineage>
</organism>
<gene>
    <name evidence="3" type="ORF">AW11_02590</name>
</gene>
<dbReference type="AlphaFoldDB" id="A0A011PIY3"/>
<evidence type="ECO:0000313" key="3">
    <source>
        <dbReference type="EMBL" id="EXI87461.1"/>
    </source>
</evidence>
<dbReference type="EMBL" id="JEMY01000034">
    <property type="protein sequence ID" value="EXI87461.1"/>
    <property type="molecule type" value="Genomic_DNA"/>
</dbReference>
<dbReference type="InterPro" id="IPR032876">
    <property type="entry name" value="J_dom"/>
</dbReference>
<dbReference type="SUPFAM" id="SSF50939">
    <property type="entry name" value="Sialidases"/>
    <property type="match status" value="1"/>
</dbReference>
<evidence type="ECO:0000259" key="1">
    <source>
        <dbReference type="Pfam" id="PF13550"/>
    </source>
</evidence>
<dbReference type="eggNOG" id="COG3391">
    <property type="taxonomic scope" value="Bacteria"/>
</dbReference>
<dbReference type="Pfam" id="PF13550">
    <property type="entry name" value="Phage-tail_3"/>
    <property type="match status" value="1"/>
</dbReference>
<name>A0A011PIY3_ACCRE</name>
<feature type="domain" description="Rcc01698-like C-terminal" evidence="2">
    <location>
        <begin position="858"/>
        <end position="954"/>
    </location>
</feature>
<sequence>MSSGGQVVGGLVGAVAGFFLAGGSPSGALYGAQIGMTLGGYLDPPKGPTVNGPRLNDLSVQTSTYGAVIPRVYGTVTVNGNVFWLENNRLKETVTRKKSGGKGGGGKTTTRTYTYSATFAVGLCQGPIVGVRRIWVGPDLIYDAGSSDPDTLAASNAAASGFQVYLGTDNQAADARMQATLGVANTPAWRGLAYLVFYDLALERYANSLAGAQVKVELVEQGVVGGPADVSFFSLPSLTSHSGPLWDGVDWYGVILLNTSTARMVTSPDMVSWTQIATMPARSWSRILYHQGVYIASAPTTPSFSGAGVATSSDKVNWVVRWSGSFGRWTLKWIVPGNGGVLFIEGQQGTDGNSAAGTRSVLLDVNFALVNYGWIVPNFDCANSQPCHNGAVFIVGGNVGAVPRLFISTTGVGTWSEQAVPAGVSHIYGICAFGSSSLLMAAFEQSTNTGKVAVSTDSGVSWSAWVNLPPCLGVGGWRNPNWNGAEFFLCEHGTSQWATSPDGVNWEAHTTTVGLPTHRPDSFQKGWNGSAWGSFSHEVGGAFLFTSATSGITPTDTSLGAIVSAECLKSALLSSSDIDVASLTQSVRGYRVGSIGAIRAALEPLQAAWPFDVVQHGYVIRFVARGGAPVVTIPAADLDARGAGDEPGVQITTSREMDSQLPRRVTVQHLDYDREYNAGTQYAERLNTAAINALVVDLPIVLTATEAAGKAEVLLYLYWLERYDVSVTLPPTYNPLEPGDVVTLVTPEGDVSLRLTAIHYTSDARIECQAKYARAAIYTPTAVGASPAVIGTTTVTPIGASVYVLMDVPMISAAQSGPSFLVAMTGTLAGWRGGVLMQSTDAGSTWTTLQDFGPPGSALGICTNSIGEVEPRMIDNASLLNVTLTQGALDSVTQLALLGGANHFAYGADGRWEIIAAQTCTLVSGTSYVLQNLLRGRFGSEWAMGLHAVGDALVLLDTADVAAIATSSGAIGLSYLYRGVTVDRDISTDANRAFAYQGINLKPLSPIALTGNRDHSSNDWSLSWIRRTRDGGEWRDHVDASLAEASESYAIDVYADGSYATVKRTITASAPSCVYTSIDQVSDFGANQATLYLKLTQISATVGRGYPLTTSITR</sequence>
<protein>
    <submittedName>
        <fullName evidence="3">Uncharacterized protein</fullName>
    </submittedName>
</protein>
<dbReference type="PATRIC" id="fig|1454004.3.peg.2676"/>
<keyword evidence="4" id="KW-1185">Reference proteome</keyword>